<proteinExistence type="predicted"/>
<accession>A0A1Y4DDA9</accession>
<evidence type="ECO:0000313" key="3">
    <source>
        <dbReference type="Proteomes" id="UP000196368"/>
    </source>
</evidence>
<feature type="compositionally biased region" description="Basic and acidic residues" evidence="1">
    <location>
        <begin position="67"/>
        <end position="78"/>
    </location>
</feature>
<evidence type="ECO:0008006" key="4">
    <source>
        <dbReference type="Google" id="ProtNLM"/>
    </source>
</evidence>
<comment type="caution">
    <text evidence="2">The sequence shown here is derived from an EMBL/GenBank/DDBJ whole genome shotgun (WGS) entry which is preliminary data.</text>
</comment>
<protein>
    <recommendedName>
        <fullName evidence="4">Peptidase MA-like domain-containing protein</fullName>
    </recommendedName>
</protein>
<keyword evidence="3" id="KW-1185">Reference proteome</keyword>
<gene>
    <name evidence="2" type="ORF">B5F75_03140</name>
</gene>
<feature type="compositionally biased region" description="Low complexity" evidence="1">
    <location>
        <begin position="393"/>
        <end position="406"/>
    </location>
</feature>
<feature type="compositionally biased region" description="Pro residues" evidence="1">
    <location>
        <begin position="81"/>
        <end position="91"/>
    </location>
</feature>
<dbReference type="EMBL" id="NFJD01000002">
    <property type="protein sequence ID" value="OUO56855.1"/>
    <property type="molecule type" value="Genomic_DNA"/>
</dbReference>
<feature type="region of interest" description="Disordered" evidence="1">
    <location>
        <begin position="47"/>
        <end position="98"/>
    </location>
</feature>
<dbReference type="OrthoDB" id="291356at2"/>
<dbReference type="Proteomes" id="UP000196368">
    <property type="component" value="Unassembled WGS sequence"/>
</dbReference>
<evidence type="ECO:0000313" key="2">
    <source>
        <dbReference type="EMBL" id="OUO56855.1"/>
    </source>
</evidence>
<dbReference type="RefSeq" id="WP_087287843.1">
    <property type="nucleotide sequence ID" value="NZ_NFJD01000002.1"/>
</dbReference>
<reference evidence="3" key="1">
    <citation type="submission" date="2017-04" db="EMBL/GenBank/DDBJ databases">
        <title>Function of individual gut microbiota members based on whole genome sequencing of pure cultures obtained from chicken caecum.</title>
        <authorList>
            <person name="Medvecky M."/>
            <person name="Cejkova D."/>
            <person name="Polansky O."/>
            <person name="Karasova D."/>
            <person name="Kubasova T."/>
            <person name="Cizek A."/>
            <person name="Rychlik I."/>
        </authorList>
    </citation>
    <scope>NUCLEOTIDE SEQUENCE [LARGE SCALE GENOMIC DNA]</scope>
    <source>
        <strain evidence="3">An273</strain>
    </source>
</reference>
<feature type="compositionally biased region" description="Polar residues" evidence="1">
    <location>
        <begin position="439"/>
        <end position="449"/>
    </location>
</feature>
<dbReference type="AlphaFoldDB" id="A0A1Y4DDA9"/>
<sequence>MIKKLVIFLWILAAVLVAPPLLRSFGLSPKEMVKDLFAPAPRPDVIEPVKPASVKPVPLEPAAAPQEDERGRARELRPEISLPPMPEPRTPNAPSNQADQKQFDEMISGLEKIVTIAPEDSIEDLPAQVFRPADSAQKVRWMPPPPGFLTADTFNYLIYREKNPVTPTIKTVLDNIHGNLMLDLTPFTIIIKPNKILVMLFGQKNSYMAFTKRPAWSGASSDLRADTMYVIEGDSFYPLSVHELTHLYFDGYFLPTISPLWLSEGMAVYMQINTTKQKPSWVDRSLRRILKGEIIPFEEMTVLETLDAYSTSQAELWYTQAYSVVSYLLKTRSRDEFYRFCNELKAKTPLHQALYRAYGMPFNRISVLENVWRHDLQKAYEEGKILQSDAKKASAPAQRPAAAQAAGKPVSNPAPARPAVQKSSQPAPQKTKINKLQMVPTNSYKGGFN</sequence>
<name>A0A1Y4DDA9_9BACT</name>
<organism evidence="2 3">
    <name type="scientific">Candidatus Avelusimicrobium gallicola</name>
    <dbReference type="NCBI Taxonomy" id="2562704"/>
    <lineage>
        <taxon>Bacteria</taxon>
        <taxon>Pseudomonadati</taxon>
        <taxon>Elusimicrobiota</taxon>
        <taxon>Elusimicrobia</taxon>
        <taxon>Elusimicrobiales</taxon>
        <taxon>Elusimicrobiaceae</taxon>
        <taxon>Candidatus Avelusimicrobium</taxon>
    </lineage>
</organism>
<evidence type="ECO:0000256" key="1">
    <source>
        <dbReference type="SAM" id="MobiDB-lite"/>
    </source>
</evidence>
<feature type="region of interest" description="Disordered" evidence="1">
    <location>
        <begin position="390"/>
        <end position="449"/>
    </location>
</feature>